<dbReference type="PROSITE" id="PS50305">
    <property type="entry name" value="SIRTUIN"/>
    <property type="match status" value="1"/>
</dbReference>
<dbReference type="PANTHER" id="PTHR11085:SF12">
    <property type="entry name" value="NAD-DEPENDENT PROTEIN DEACYLASE SIRTUIN-6"/>
    <property type="match status" value="1"/>
</dbReference>
<feature type="binding site" evidence="7">
    <location>
        <position position="335"/>
    </location>
    <ligand>
        <name>Zn(2+)</name>
        <dbReference type="ChEBI" id="CHEBI:29105"/>
    </ligand>
</feature>
<feature type="binding site" evidence="7">
    <location>
        <position position="313"/>
    </location>
    <ligand>
        <name>Zn(2+)</name>
        <dbReference type="ChEBI" id="CHEBI:29105"/>
    </ligand>
</feature>
<dbReference type="OrthoDB" id="2919105at2759"/>
<dbReference type="GO" id="GO:0000122">
    <property type="term" value="P:negative regulation of transcription by RNA polymerase II"/>
    <property type="evidence" value="ECO:0007669"/>
    <property type="project" value="TreeGrafter"/>
</dbReference>
<dbReference type="AlphaFoldDB" id="A0A8S3VNF2"/>
<dbReference type="CDD" id="cd01410">
    <property type="entry name" value="SIRT7"/>
    <property type="match status" value="1"/>
</dbReference>
<dbReference type="Gene3D" id="3.40.50.1220">
    <property type="entry name" value="TPP-binding domain"/>
    <property type="match status" value="1"/>
</dbReference>
<protein>
    <recommendedName>
        <fullName evidence="1">protein acetyllysine N-acetyltransferase</fullName>
        <ecNumber evidence="1">2.3.1.286</ecNumber>
    </recommendedName>
</protein>
<gene>
    <name evidence="10" type="ORF">MEDL_67985</name>
</gene>
<evidence type="ECO:0000256" key="6">
    <source>
        <dbReference type="ARBA" id="ARBA00038170"/>
    </source>
</evidence>
<evidence type="ECO:0000313" key="10">
    <source>
        <dbReference type="EMBL" id="CAG2256664.1"/>
    </source>
</evidence>
<dbReference type="GO" id="GO:0070403">
    <property type="term" value="F:NAD+ binding"/>
    <property type="evidence" value="ECO:0007669"/>
    <property type="project" value="InterPro"/>
</dbReference>
<keyword evidence="3 7" id="KW-0479">Metal-binding</keyword>
<organism evidence="10 11">
    <name type="scientific">Mytilus edulis</name>
    <name type="common">Blue mussel</name>
    <dbReference type="NCBI Taxonomy" id="6550"/>
    <lineage>
        <taxon>Eukaryota</taxon>
        <taxon>Metazoa</taxon>
        <taxon>Spiralia</taxon>
        <taxon>Lophotrochozoa</taxon>
        <taxon>Mollusca</taxon>
        <taxon>Bivalvia</taxon>
        <taxon>Autobranchia</taxon>
        <taxon>Pteriomorphia</taxon>
        <taxon>Mytilida</taxon>
        <taxon>Mytiloidea</taxon>
        <taxon>Mytilidae</taxon>
        <taxon>Mytilinae</taxon>
        <taxon>Mytilus</taxon>
    </lineage>
</organism>
<comment type="caution">
    <text evidence="10">The sequence shown here is derived from an EMBL/GenBank/DDBJ whole genome shotgun (WGS) entry which is preliminary data.</text>
</comment>
<feature type="domain" description="Deacetylase sirtuin-type" evidence="9">
    <location>
        <begin position="196"/>
        <end position="439"/>
    </location>
</feature>
<reference evidence="10" key="1">
    <citation type="submission" date="2021-03" db="EMBL/GenBank/DDBJ databases">
        <authorList>
            <person name="Bekaert M."/>
        </authorList>
    </citation>
    <scope>NUCLEOTIDE SEQUENCE</scope>
</reference>
<dbReference type="EMBL" id="CAJPWZ010003309">
    <property type="protein sequence ID" value="CAG2256664.1"/>
    <property type="molecule type" value="Genomic_DNA"/>
</dbReference>
<feature type="binding site" evidence="7">
    <location>
        <position position="344"/>
    </location>
    <ligand>
        <name>Zn(2+)</name>
        <dbReference type="ChEBI" id="CHEBI:29105"/>
    </ligand>
</feature>
<dbReference type="GO" id="GO:0003714">
    <property type="term" value="F:transcription corepressor activity"/>
    <property type="evidence" value="ECO:0007669"/>
    <property type="project" value="TreeGrafter"/>
</dbReference>
<proteinExistence type="inferred from homology"/>
<dbReference type="InterPro" id="IPR050134">
    <property type="entry name" value="NAD-dep_sirtuin_deacylases"/>
</dbReference>
<feature type="region of interest" description="Disordered" evidence="8">
    <location>
        <begin position="1"/>
        <end position="20"/>
    </location>
</feature>
<evidence type="ECO:0000256" key="1">
    <source>
        <dbReference type="ARBA" id="ARBA00012928"/>
    </source>
</evidence>
<name>A0A8S3VNF2_MYTED</name>
<feature type="compositionally biased region" description="Basic and acidic residues" evidence="8">
    <location>
        <begin position="125"/>
        <end position="144"/>
    </location>
</feature>
<evidence type="ECO:0000256" key="2">
    <source>
        <dbReference type="ARBA" id="ARBA00022679"/>
    </source>
</evidence>
<dbReference type="InterPro" id="IPR003000">
    <property type="entry name" value="Sirtuin"/>
</dbReference>
<keyword evidence="11" id="KW-1185">Reference proteome</keyword>
<feature type="active site" description="Proton acceptor" evidence="7">
    <location>
        <position position="302"/>
    </location>
</feature>
<keyword evidence="10" id="KW-0012">Acyltransferase</keyword>
<dbReference type="GO" id="GO:0046969">
    <property type="term" value="F:histone H3K9 deacetylase activity, NAD-dependent"/>
    <property type="evidence" value="ECO:0007669"/>
    <property type="project" value="TreeGrafter"/>
</dbReference>
<evidence type="ECO:0000313" key="11">
    <source>
        <dbReference type="Proteomes" id="UP000683360"/>
    </source>
</evidence>
<dbReference type="SUPFAM" id="SSF52467">
    <property type="entry name" value="DHS-like NAD/FAD-binding domain"/>
    <property type="match status" value="1"/>
</dbReference>
<comment type="similarity">
    <text evidence="6">Belongs to the sirtuin family. Class IV subfamily.</text>
</comment>
<feature type="region of interest" description="Disordered" evidence="8">
    <location>
        <begin position="124"/>
        <end position="144"/>
    </location>
</feature>
<evidence type="ECO:0000256" key="5">
    <source>
        <dbReference type="ARBA" id="ARBA00023027"/>
    </source>
</evidence>
<dbReference type="Pfam" id="PF02146">
    <property type="entry name" value="SIR2"/>
    <property type="match status" value="1"/>
</dbReference>
<dbReference type="GO" id="GO:0005634">
    <property type="term" value="C:nucleus"/>
    <property type="evidence" value="ECO:0007669"/>
    <property type="project" value="TreeGrafter"/>
</dbReference>
<evidence type="ECO:0000256" key="3">
    <source>
        <dbReference type="ARBA" id="ARBA00022723"/>
    </source>
</evidence>
<keyword evidence="5" id="KW-0520">NAD</keyword>
<feature type="region of interest" description="Disordered" evidence="8">
    <location>
        <begin position="32"/>
        <end position="74"/>
    </location>
</feature>
<dbReference type="Gene3D" id="2.20.28.200">
    <property type="match status" value="1"/>
</dbReference>
<dbReference type="GO" id="GO:0046872">
    <property type="term" value="F:metal ion binding"/>
    <property type="evidence" value="ECO:0007669"/>
    <property type="project" value="UniProtKB-KW"/>
</dbReference>
<evidence type="ECO:0000256" key="4">
    <source>
        <dbReference type="ARBA" id="ARBA00022833"/>
    </source>
</evidence>
<accession>A0A8S3VNF2</accession>
<evidence type="ECO:0000256" key="7">
    <source>
        <dbReference type="PROSITE-ProRule" id="PRU00236"/>
    </source>
</evidence>
<keyword evidence="4 7" id="KW-0862">Zinc</keyword>
<feature type="binding site" evidence="7">
    <location>
        <position position="310"/>
    </location>
    <ligand>
        <name>Zn(2+)</name>
        <dbReference type="ChEBI" id="CHEBI:29105"/>
    </ligand>
</feature>
<evidence type="ECO:0000259" key="9">
    <source>
        <dbReference type="PROSITE" id="PS50305"/>
    </source>
</evidence>
<sequence length="565" mass="63599">MEKIRELQKQRRWISNDNNPYPTLCLGHELATTQTFARPPPIDRSNIDSSPLKKRKHQDSPSDKNPNPTFCLGQELPTTREHQDYQDSPSDNNLYSTLGHGQELATTVTFARPQLIDQSNIDRTPLIKREHQDSDSTDSYDHHDHEDHNYSIACLSCEQKSYAITPMFEMSVNYADGLSPYEHKGPCGQPELQDSPEEGERKIAELVELIKYSKHMIVITGAGISTSAGIPDFRGPKGVWTLEKKGIKPEFSVTFEGAKPSPTHMALVALERLGVLQCVVSQNVDGLHLRSGFPRNRLSELHGDMFVEQCDKCNTQYINATVVPTMALRPTGNPCTQRKSRGLCRGKLRDTILDWEDALPDEDLERAFANAKKADLCLCLGTSLQILPCANLPLQVKRNGGKFVTINLQATKHEKKADMRIHERVDKVMIEVCRRLEIEIPEYYNPVICLESMHTEKSEEKLSVVVREELLMAAVGNSHIDTINEISKLGRSDKGKILSLSEERDQDIVPAKNDGHQLNTHNDSCVTDSSAGLHMYIVNSSQKQESTDTDLKDDDYEIPHKIIKL</sequence>
<evidence type="ECO:0000256" key="8">
    <source>
        <dbReference type="SAM" id="MobiDB-lite"/>
    </source>
</evidence>
<keyword evidence="2 10" id="KW-0808">Transferase</keyword>
<dbReference type="FunFam" id="3.40.50.1220:FF:000038">
    <property type="entry name" value="NAD-dependent protein deacetylase sirtuin-6 isoform X2"/>
    <property type="match status" value="1"/>
</dbReference>
<dbReference type="InterPro" id="IPR026590">
    <property type="entry name" value="Ssirtuin_cat_dom"/>
</dbReference>
<dbReference type="EC" id="2.3.1.286" evidence="1"/>
<dbReference type="InterPro" id="IPR029035">
    <property type="entry name" value="DHS-like_NAD/FAD-binding_dom"/>
</dbReference>
<dbReference type="PANTHER" id="PTHR11085">
    <property type="entry name" value="NAD-DEPENDENT PROTEIN DEACYLASE SIRTUIN-5, MITOCHONDRIAL-RELATED"/>
    <property type="match status" value="1"/>
</dbReference>
<dbReference type="FunFam" id="2.20.28.200:FF:000001">
    <property type="entry name" value="NAD-dependent protein deacetylase sirtuin-6"/>
    <property type="match status" value="1"/>
</dbReference>
<dbReference type="Proteomes" id="UP000683360">
    <property type="component" value="Unassembled WGS sequence"/>
</dbReference>